<dbReference type="EMBL" id="MU004230">
    <property type="protein sequence ID" value="KAF2674057.1"/>
    <property type="molecule type" value="Genomic_DNA"/>
</dbReference>
<evidence type="ECO:0000313" key="1">
    <source>
        <dbReference type="EMBL" id="KAF2674057.1"/>
    </source>
</evidence>
<evidence type="ECO:0000313" key="2">
    <source>
        <dbReference type="Proteomes" id="UP000799302"/>
    </source>
</evidence>
<proteinExistence type="predicted"/>
<reference evidence="1" key="1">
    <citation type="journal article" date="2020" name="Stud. Mycol.">
        <title>101 Dothideomycetes genomes: a test case for predicting lifestyles and emergence of pathogens.</title>
        <authorList>
            <person name="Haridas S."/>
            <person name="Albert R."/>
            <person name="Binder M."/>
            <person name="Bloem J."/>
            <person name="Labutti K."/>
            <person name="Salamov A."/>
            <person name="Andreopoulos B."/>
            <person name="Baker S."/>
            <person name="Barry K."/>
            <person name="Bills G."/>
            <person name="Bluhm B."/>
            <person name="Cannon C."/>
            <person name="Castanera R."/>
            <person name="Culley D."/>
            <person name="Daum C."/>
            <person name="Ezra D."/>
            <person name="Gonzalez J."/>
            <person name="Henrissat B."/>
            <person name="Kuo A."/>
            <person name="Liang C."/>
            <person name="Lipzen A."/>
            <person name="Lutzoni F."/>
            <person name="Magnuson J."/>
            <person name="Mondo S."/>
            <person name="Nolan M."/>
            <person name="Ohm R."/>
            <person name="Pangilinan J."/>
            <person name="Park H.-J."/>
            <person name="Ramirez L."/>
            <person name="Alfaro M."/>
            <person name="Sun H."/>
            <person name="Tritt A."/>
            <person name="Yoshinaga Y."/>
            <person name="Zwiers L.-H."/>
            <person name="Turgeon B."/>
            <person name="Goodwin S."/>
            <person name="Spatafora J."/>
            <person name="Crous P."/>
            <person name="Grigoriev I."/>
        </authorList>
    </citation>
    <scope>NUCLEOTIDE SEQUENCE</scope>
    <source>
        <strain evidence="1">CBS 115976</strain>
    </source>
</reference>
<protein>
    <submittedName>
        <fullName evidence="1">Uncharacterized protein</fullName>
    </submittedName>
</protein>
<sequence>MECSPSIHWNGIAPESLGISTSLVADTVIILALLLSVGRLGANELVAGIVLEVVELETGIELVVTTAIDEVVEVNGLTVEEADELSVAEADEMSVVEEVEAMSVEEEDAGSLAEDDDTKKVVGVTDKLAEDEETAAGVQDDTIAPVQPSNWRSGPLSGVHDPSRTGHIKALAEALGAEDVAEDTVDDVSELEIEELDISDELEELIVDDDRSLLLSEDTVEIVEEVKLVEEDDEVGKSPGQVRS</sequence>
<dbReference type="Proteomes" id="UP000799302">
    <property type="component" value="Unassembled WGS sequence"/>
</dbReference>
<accession>A0A6A6URL7</accession>
<gene>
    <name evidence="1" type="ORF">BT63DRAFT_408277</name>
</gene>
<organism evidence="1 2">
    <name type="scientific">Microthyrium microscopicum</name>
    <dbReference type="NCBI Taxonomy" id="703497"/>
    <lineage>
        <taxon>Eukaryota</taxon>
        <taxon>Fungi</taxon>
        <taxon>Dikarya</taxon>
        <taxon>Ascomycota</taxon>
        <taxon>Pezizomycotina</taxon>
        <taxon>Dothideomycetes</taxon>
        <taxon>Dothideomycetes incertae sedis</taxon>
        <taxon>Microthyriales</taxon>
        <taxon>Microthyriaceae</taxon>
        <taxon>Microthyrium</taxon>
    </lineage>
</organism>
<name>A0A6A6URL7_9PEZI</name>
<dbReference type="AlphaFoldDB" id="A0A6A6URL7"/>
<keyword evidence="2" id="KW-1185">Reference proteome</keyword>